<protein>
    <submittedName>
        <fullName evidence="1">Uncharacterized protein</fullName>
    </submittedName>
</protein>
<reference evidence="1" key="1">
    <citation type="submission" date="2021-03" db="EMBL/GenBank/DDBJ databases">
        <authorList>
            <consortium name="DOE Joint Genome Institute"/>
            <person name="Ahrendt S."/>
            <person name="Looney B.P."/>
            <person name="Miyauchi S."/>
            <person name="Morin E."/>
            <person name="Drula E."/>
            <person name="Courty P.E."/>
            <person name="Chicoki N."/>
            <person name="Fauchery L."/>
            <person name="Kohler A."/>
            <person name="Kuo A."/>
            <person name="Labutti K."/>
            <person name="Pangilinan J."/>
            <person name="Lipzen A."/>
            <person name="Riley R."/>
            <person name="Andreopoulos W."/>
            <person name="He G."/>
            <person name="Johnson J."/>
            <person name="Barry K.W."/>
            <person name="Grigoriev I.V."/>
            <person name="Nagy L."/>
            <person name="Hibbett D."/>
            <person name="Henrissat B."/>
            <person name="Matheny P.B."/>
            <person name="Labbe J."/>
            <person name="Martin F."/>
        </authorList>
    </citation>
    <scope>NUCLEOTIDE SEQUENCE</scope>
    <source>
        <strain evidence="1">HHB10654</strain>
    </source>
</reference>
<accession>A0ACB8TBH0</accession>
<reference evidence="1" key="2">
    <citation type="journal article" date="2022" name="New Phytol.">
        <title>Evolutionary transition to the ectomycorrhizal habit in the genomes of a hyperdiverse lineage of mushroom-forming fungi.</title>
        <authorList>
            <person name="Looney B."/>
            <person name="Miyauchi S."/>
            <person name="Morin E."/>
            <person name="Drula E."/>
            <person name="Courty P.E."/>
            <person name="Kohler A."/>
            <person name="Kuo A."/>
            <person name="LaButti K."/>
            <person name="Pangilinan J."/>
            <person name="Lipzen A."/>
            <person name="Riley R."/>
            <person name="Andreopoulos W."/>
            <person name="He G."/>
            <person name="Johnson J."/>
            <person name="Nolan M."/>
            <person name="Tritt A."/>
            <person name="Barry K.W."/>
            <person name="Grigoriev I.V."/>
            <person name="Nagy L.G."/>
            <person name="Hibbett D."/>
            <person name="Henrissat B."/>
            <person name="Matheny P.B."/>
            <person name="Labbe J."/>
            <person name="Martin F.M."/>
        </authorList>
    </citation>
    <scope>NUCLEOTIDE SEQUENCE</scope>
    <source>
        <strain evidence="1">HHB10654</strain>
    </source>
</reference>
<proteinExistence type="predicted"/>
<evidence type="ECO:0000313" key="2">
    <source>
        <dbReference type="Proteomes" id="UP000814140"/>
    </source>
</evidence>
<organism evidence="1 2">
    <name type="scientific">Artomyces pyxidatus</name>
    <dbReference type="NCBI Taxonomy" id="48021"/>
    <lineage>
        <taxon>Eukaryota</taxon>
        <taxon>Fungi</taxon>
        <taxon>Dikarya</taxon>
        <taxon>Basidiomycota</taxon>
        <taxon>Agaricomycotina</taxon>
        <taxon>Agaricomycetes</taxon>
        <taxon>Russulales</taxon>
        <taxon>Auriscalpiaceae</taxon>
        <taxon>Artomyces</taxon>
    </lineage>
</organism>
<evidence type="ECO:0000313" key="1">
    <source>
        <dbReference type="EMBL" id="KAI0065355.1"/>
    </source>
</evidence>
<gene>
    <name evidence="1" type="ORF">BV25DRAFT_1821745</name>
</gene>
<comment type="caution">
    <text evidence="1">The sequence shown here is derived from an EMBL/GenBank/DDBJ whole genome shotgun (WGS) entry which is preliminary data.</text>
</comment>
<keyword evidence="2" id="KW-1185">Reference proteome</keyword>
<dbReference type="Proteomes" id="UP000814140">
    <property type="component" value="Unassembled WGS sequence"/>
</dbReference>
<dbReference type="EMBL" id="MU277195">
    <property type="protein sequence ID" value="KAI0065355.1"/>
    <property type="molecule type" value="Genomic_DNA"/>
</dbReference>
<sequence>MASDALQRDVLVNVDAPPSPSSSVSSLDDTINNPMGRVYFGPMQSPEKKFVSKTARRQTLRTPPVRSAVRRSARLSTAPGPIRSTSPSDEDEEAVLFALGGSGEGSGSSREGTLDKDPTLFDDIEPTSALASKITRAHDNPSPPPRMQDLLDRESESPLISGSPQSPPLEYHSSSNTPTVRRPDSPVVPQARLPQTPFPSTSSPEAQRAIPSADLIFFDASPLDVAKQDAGSSINGPATYSLPQVPDDPSYIDLLAASPVRVRERDGQGQSPIPTPLALLGDPPVDVVGKGKATDSSTPCKAAPQDSLIDIPAREPISDTAPHLVASSSTDKLTVPNTSEALLSADASPRVRRSPRLSRDNSSAETSLKTTPEPSPRILSPSRSPDAKMKAAITASPQRVLGSLSPGSAIVLSNLLSTSTDADPHSSNKSLPVSTLPSINELPSTPQRPVSTFQTTAPMTLQGVQRPPASQSPWRNRPLNPSSPTRRPFDLNDPTRTPARRIPIEQAIAQASKSGQKLPISRNPAGPSTGLFGVPVFTRQALDDPSRSPARRVPLAGPSSPAKLPISGSPIRPPPRSGSAEPQSARKPFVFFKPPSKSLSDSEVASPKKLRAILPFPLRPGNNGPTSQLPESIPEEREPVASTSKLPRIAPPNFSPPKSSLRQPSTLSGSKIPRVGAKPYARPPDKAKPINPLLAPARRAAARPVPTKPPRLVKSSNGGGSSTEDLNPQVITFSVPLRGSQSDVGGNPPSSPLKRKRAPDEGSSSKGPPMAFRSPASRMLSPMKFTSSIAVPSAGGPTAAPKPRQMRRVGDVATKLPPAPVAPIVQDTVQDPEAQLTPQSPAAADTTTAVASSSPPRQGEDDRQVQEISSPAEPQLDPLADAPIDTDNDTEPSSSRTRRATRSRKTVQSPSNGTVVSPPLIPRRRVIRAPVDTGAFSSMSAVALKALTNSNTEKNQQSIALLEREVVRKPGNRPDSPTTKVRTVLERQKEERGRGRKERAERRARRGVSEGLDGSEVGETSFMSSDDLEPTGPDGKPIGHRRGPGDDEDYETPEKHARPTKRVRLGSPNDGIEENRETKRVRWDRGLFNTIYFEDVRPNVGERAKSVPPASKGVLAGSAKALRLDSLGNLVNSSTPLTGIVPESVVVKKFVYDNDVVEEPSKPAVSVAKGKGKRAKSTG</sequence>
<name>A0ACB8TBH0_9AGAM</name>